<keyword evidence="1" id="KW-0413">Isomerase</keyword>
<dbReference type="PANTHER" id="PTHR43174">
    <property type="entry name" value="UDP-N-ACETYLGLUCOSAMINE 2-EPIMERASE"/>
    <property type="match status" value="1"/>
</dbReference>
<organism evidence="3 4">
    <name type="scientific">Janthinobacterium lividum</name>
    <dbReference type="NCBI Taxonomy" id="29581"/>
    <lineage>
        <taxon>Bacteria</taxon>
        <taxon>Pseudomonadati</taxon>
        <taxon>Pseudomonadota</taxon>
        <taxon>Betaproteobacteria</taxon>
        <taxon>Burkholderiales</taxon>
        <taxon>Oxalobacteraceae</taxon>
        <taxon>Janthinobacterium</taxon>
    </lineage>
</organism>
<dbReference type="Pfam" id="PF02350">
    <property type="entry name" value="Epimerase_2"/>
    <property type="match status" value="1"/>
</dbReference>
<reference evidence="3 4" key="1">
    <citation type="submission" date="2016-10" db="EMBL/GenBank/DDBJ databases">
        <title>Updated version of Genome Assembly of Janthinobacterium lividum ERGS5:01.</title>
        <authorList>
            <person name="Kumar R."/>
            <person name="Acharya V."/>
            <person name="Singh D."/>
        </authorList>
    </citation>
    <scope>NUCLEOTIDE SEQUENCE [LARGE SCALE GENOMIC DNA]</scope>
    <source>
        <strain evidence="3 4">ERGS5:01</strain>
    </source>
</reference>
<name>A0A1E8PNH7_9BURK</name>
<comment type="caution">
    <text evidence="3">The sequence shown here is derived from an EMBL/GenBank/DDBJ whole genome shotgun (WGS) entry which is preliminary data.</text>
</comment>
<dbReference type="PANTHER" id="PTHR43174:SF1">
    <property type="entry name" value="UDP-N-ACETYLGLUCOSAMINE 2-EPIMERASE"/>
    <property type="match status" value="1"/>
</dbReference>
<dbReference type="InterPro" id="IPR029767">
    <property type="entry name" value="WecB-like"/>
</dbReference>
<sequence>MSSRSDRSPPSSARLHLLCVVAARPNLMKMAPILAALARQAPAVRITLLHTGQHYDAAMNDQLFADLGLRAPDIALDVGSANHAQQTAEIMRRFDAVLDAAPPLAPDAVLVMGDVNSTLACALVAAKRAIPVIHVEAGLRSGDRRMPEEINRVLTDQLSSLLLTSEEGARANLLREGIAAERIHFTGNVMIDSLRQQLPRAVPPATTLRAHGYACPPAYGLLTLHRPSNVDDVAQLQALLQALGQLAQQLPLLFPIHPRTLAGLRLAGLEPVLARHAIVCLPPLGYLELLGLMQGARLVLTDSGGIQEESTALGVPCLTLRANTERPVTVSAGTNTLAGTDPTAILALARAILETGGKRGCIPPLWDGHAATRIAAVIAPWLAARRSLP</sequence>
<feature type="domain" description="UDP-N-acetylglucosamine 2-epimerase" evidence="2">
    <location>
        <begin position="39"/>
        <end position="378"/>
    </location>
</feature>
<evidence type="ECO:0000259" key="2">
    <source>
        <dbReference type="Pfam" id="PF02350"/>
    </source>
</evidence>
<dbReference type="AlphaFoldDB" id="A0A1E8PNH7"/>
<protein>
    <submittedName>
        <fullName evidence="3">UDP-N-acetylglucosamine 2-epimerase</fullName>
    </submittedName>
</protein>
<dbReference type="NCBIfam" id="TIGR00236">
    <property type="entry name" value="wecB"/>
    <property type="match status" value="1"/>
</dbReference>
<gene>
    <name evidence="3" type="ORF">BA896_022455</name>
</gene>
<evidence type="ECO:0000313" key="4">
    <source>
        <dbReference type="Proteomes" id="UP000092634"/>
    </source>
</evidence>
<accession>A0A1E8PNH7</accession>
<comment type="similarity">
    <text evidence="1">Belongs to the UDP-N-acetylglucosamine 2-epimerase family.</text>
</comment>
<dbReference type="EMBL" id="MAQB02000008">
    <property type="protein sequence ID" value="OFJ47189.1"/>
    <property type="molecule type" value="Genomic_DNA"/>
</dbReference>
<dbReference type="Proteomes" id="UP000092634">
    <property type="component" value="Unassembled WGS sequence"/>
</dbReference>
<dbReference type="InterPro" id="IPR003331">
    <property type="entry name" value="UDP_GlcNAc_Epimerase_2_dom"/>
</dbReference>
<proteinExistence type="inferred from homology"/>
<dbReference type="GO" id="GO:0016853">
    <property type="term" value="F:isomerase activity"/>
    <property type="evidence" value="ECO:0007669"/>
    <property type="project" value="UniProtKB-KW"/>
</dbReference>
<evidence type="ECO:0000313" key="3">
    <source>
        <dbReference type="EMBL" id="OFJ47189.1"/>
    </source>
</evidence>
<dbReference type="SUPFAM" id="SSF53756">
    <property type="entry name" value="UDP-Glycosyltransferase/glycogen phosphorylase"/>
    <property type="match status" value="1"/>
</dbReference>
<evidence type="ECO:0000256" key="1">
    <source>
        <dbReference type="RuleBase" id="RU003513"/>
    </source>
</evidence>
<dbReference type="CDD" id="cd03786">
    <property type="entry name" value="GTB_UDP-GlcNAc_2-Epimerase"/>
    <property type="match status" value="1"/>
</dbReference>
<dbReference type="Gene3D" id="3.40.50.2000">
    <property type="entry name" value="Glycogen Phosphorylase B"/>
    <property type="match status" value="2"/>
</dbReference>